<reference evidence="2 5" key="2">
    <citation type="submission" date="2019-06" db="EMBL/GenBank/DDBJ databases">
        <title>Whole genome shotgun sequence of Brevibacillus agri NBRC 15538.</title>
        <authorList>
            <person name="Hosoyama A."/>
            <person name="Uohara A."/>
            <person name="Ohji S."/>
            <person name="Ichikawa N."/>
        </authorList>
    </citation>
    <scope>NUCLEOTIDE SEQUENCE [LARGE SCALE GENOMIC DNA]</scope>
    <source>
        <strain evidence="2 5">NBRC 15538</strain>
    </source>
</reference>
<sequence>MKKVLFSFASLVLGLAVINPVSAHATVEKSDNASLVEQQIKKDIGTMSIELDWRAFSVTQGGTYIGRDTFQLFGKANAGLSASKSNCDITVYIEKLSENGKVEKTIKLGKLAAPKGNTDYTDPVSVDPGNYRLKIIGNISSEGEIAVYRR</sequence>
<dbReference type="Proteomes" id="UP000276178">
    <property type="component" value="Unassembled WGS sequence"/>
</dbReference>
<dbReference type="OrthoDB" id="9899136at2"/>
<name>A0A3M8AZE9_9BACL</name>
<evidence type="ECO:0000313" key="4">
    <source>
        <dbReference type="Proteomes" id="UP000276178"/>
    </source>
</evidence>
<accession>A0A3M8AZE9</accession>
<comment type="caution">
    <text evidence="3">The sequence shown here is derived from an EMBL/GenBank/DDBJ whole genome shotgun (WGS) entry which is preliminary data.</text>
</comment>
<evidence type="ECO:0000313" key="5">
    <source>
        <dbReference type="Proteomes" id="UP000317180"/>
    </source>
</evidence>
<organism evidence="3 4">
    <name type="scientific">Brevibacillus agri</name>
    <dbReference type="NCBI Taxonomy" id="51101"/>
    <lineage>
        <taxon>Bacteria</taxon>
        <taxon>Bacillati</taxon>
        <taxon>Bacillota</taxon>
        <taxon>Bacilli</taxon>
        <taxon>Bacillales</taxon>
        <taxon>Paenibacillaceae</taxon>
        <taxon>Brevibacillus</taxon>
    </lineage>
</organism>
<dbReference type="RefSeq" id="WP_026556983.1">
    <property type="nucleotide sequence ID" value="NZ_BJOD01000015.1"/>
</dbReference>
<protein>
    <submittedName>
        <fullName evidence="3">Uncharacterized protein</fullName>
    </submittedName>
</protein>
<dbReference type="GeneID" id="82809230"/>
<keyword evidence="1" id="KW-0732">Signal</keyword>
<keyword evidence="5" id="KW-1185">Reference proteome</keyword>
<evidence type="ECO:0000313" key="2">
    <source>
        <dbReference type="EMBL" id="GED25770.1"/>
    </source>
</evidence>
<evidence type="ECO:0000256" key="1">
    <source>
        <dbReference type="SAM" id="SignalP"/>
    </source>
</evidence>
<feature type="chain" id="PRO_5018058855" evidence="1">
    <location>
        <begin position="26"/>
        <end position="150"/>
    </location>
</feature>
<dbReference type="EMBL" id="BJOD01000015">
    <property type="protein sequence ID" value="GED25770.1"/>
    <property type="molecule type" value="Genomic_DNA"/>
</dbReference>
<dbReference type="EMBL" id="RHHN01000030">
    <property type="protein sequence ID" value="RNB56077.1"/>
    <property type="molecule type" value="Genomic_DNA"/>
</dbReference>
<gene>
    <name evidence="2" type="ORF">BAG01nite_18720</name>
    <name evidence="3" type="ORF">EB820_10620</name>
</gene>
<dbReference type="Proteomes" id="UP000317180">
    <property type="component" value="Unassembled WGS sequence"/>
</dbReference>
<proteinExistence type="predicted"/>
<feature type="signal peptide" evidence="1">
    <location>
        <begin position="1"/>
        <end position="25"/>
    </location>
</feature>
<reference evidence="3 4" key="1">
    <citation type="submission" date="2018-10" db="EMBL/GenBank/DDBJ databases">
        <title>Phylogenomics of Brevibacillus.</title>
        <authorList>
            <person name="Dunlap C."/>
        </authorList>
    </citation>
    <scope>NUCLEOTIDE SEQUENCE [LARGE SCALE GENOMIC DNA]</scope>
    <source>
        <strain evidence="3 4">NRRL NRS 1219</strain>
    </source>
</reference>
<evidence type="ECO:0000313" key="3">
    <source>
        <dbReference type="EMBL" id="RNB56077.1"/>
    </source>
</evidence>
<dbReference type="AlphaFoldDB" id="A0A3M8AZE9"/>